<dbReference type="PANTHER" id="PTHR46577">
    <property type="entry name" value="HTH-TYPE TRANSCRIPTIONAL REGULATORY PROTEIN GABR"/>
    <property type="match status" value="1"/>
</dbReference>
<dbReference type="PRINTS" id="PR00035">
    <property type="entry name" value="HTHGNTR"/>
</dbReference>
<dbReference type="PANTHER" id="PTHR46577:SF1">
    <property type="entry name" value="HTH-TYPE TRANSCRIPTIONAL REGULATORY PROTEIN GABR"/>
    <property type="match status" value="1"/>
</dbReference>
<keyword evidence="8" id="KW-0032">Aminotransferase</keyword>
<sequence length="502" mass="53699">MGRTDAPVLPITVDRSAHLPLPVQLAAGLREAVRSGLLAPGDRVPPSRSLAAQLGVSRGTVTSAYDQLTGEGYLISAHGSATIINPELGAIHPQVAFPAVAAFPGAEPVLALSGRRSLPAPDAAPVRRPIDLRPGRPDTRRLDDPSWRAAWRAAVSVSPEDELPPPAGLPILRAAIAEHLRLVRGLNRGPDEVLITAGAREGLALLLMSLRDPARRPLRVAVEDPGYPALRQVLRRIGAEVLPTPVDADGLVVAALETGADAADIVIVTPNHQYPLGGSMPVTRRMALLDWAAANRALIVEDDYDSEFRYVGSPLPALVSLDSSDRVVNLGTFSKVLTPRLASGYILAPVHLVETMARTRQELGAPVSGYVQHALAHYLDTGGLRRHIARVRRDYLHRRRMLIDILSGVDGLDVQQLDGGLHAVVTVSPPRNVDSILAVAAEHGVLVSDLDHYWTHESQSAKPGVLIGYGGVPDSDLRRGLDRLITAVAATDQEETFADQNR</sequence>
<feature type="compositionally biased region" description="Basic and acidic residues" evidence="6">
    <location>
        <begin position="128"/>
        <end position="144"/>
    </location>
</feature>
<dbReference type="CDD" id="cd00609">
    <property type="entry name" value="AAT_like"/>
    <property type="match status" value="1"/>
</dbReference>
<keyword evidence="5" id="KW-0804">Transcription</keyword>
<name>A0ABY8QX61_9MICO</name>
<keyword evidence="8" id="KW-0808">Transferase</keyword>
<evidence type="ECO:0000256" key="5">
    <source>
        <dbReference type="ARBA" id="ARBA00023163"/>
    </source>
</evidence>
<reference evidence="8 9" key="1">
    <citation type="submission" date="2023-05" db="EMBL/GenBank/DDBJ databases">
        <title>Lithophilousrod everest ZFBP1038 complete genpme.</title>
        <authorList>
            <person name="Tian M."/>
        </authorList>
    </citation>
    <scope>NUCLEOTIDE SEQUENCE [LARGE SCALE GENOMIC DNA]</scope>
    <source>
        <strain evidence="8 9">ZFBP1038</strain>
    </source>
</reference>
<dbReference type="InterPro" id="IPR015421">
    <property type="entry name" value="PyrdxlP-dep_Trfase_major"/>
</dbReference>
<dbReference type="RefSeq" id="WP_349639612.1">
    <property type="nucleotide sequence ID" value="NZ_CP090958.1"/>
</dbReference>
<evidence type="ECO:0000256" key="1">
    <source>
        <dbReference type="ARBA" id="ARBA00005384"/>
    </source>
</evidence>
<keyword evidence="4" id="KW-0238">DNA-binding</keyword>
<dbReference type="SUPFAM" id="SSF53383">
    <property type="entry name" value="PLP-dependent transferases"/>
    <property type="match status" value="1"/>
</dbReference>
<dbReference type="Pfam" id="PF00155">
    <property type="entry name" value="Aminotran_1_2"/>
    <property type="match status" value="1"/>
</dbReference>
<organism evidence="8 9">
    <name type="scientific">Saxibacter everestensis</name>
    <dbReference type="NCBI Taxonomy" id="2909229"/>
    <lineage>
        <taxon>Bacteria</taxon>
        <taxon>Bacillati</taxon>
        <taxon>Actinomycetota</taxon>
        <taxon>Actinomycetes</taxon>
        <taxon>Micrococcales</taxon>
        <taxon>Brevibacteriaceae</taxon>
        <taxon>Saxibacter</taxon>
    </lineage>
</organism>
<dbReference type="PROSITE" id="PS50949">
    <property type="entry name" value="HTH_GNTR"/>
    <property type="match status" value="1"/>
</dbReference>
<dbReference type="GO" id="GO:0008483">
    <property type="term" value="F:transaminase activity"/>
    <property type="evidence" value="ECO:0007669"/>
    <property type="project" value="UniProtKB-KW"/>
</dbReference>
<evidence type="ECO:0000256" key="2">
    <source>
        <dbReference type="ARBA" id="ARBA00022898"/>
    </source>
</evidence>
<evidence type="ECO:0000256" key="4">
    <source>
        <dbReference type="ARBA" id="ARBA00023125"/>
    </source>
</evidence>
<evidence type="ECO:0000259" key="7">
    <source>
        <dbReference type="PROSITE" id="PS50949"/>
    </source>
</evidence>
<dbReference type="InterPro" id="IPR036390">
    <property type="entry name" value="WH_DNA-bd_sf"/>
</dbReference>
<dbReference type="InterPro" id="IPR015424">
    <property type="entry name" value="PyrdxlP-dep_Trfase"/>
</dbReference>
<protein>
    <submittedName>
        <fullName evidence="8">PLP-dependent aminotransferase family protein</fullName>
    </submittedName>
</protein>
<gene>
    <name evidence="8" type="ORF">LWF01_03255</name>
</gene>
<keyword evidence="9" id="KW-1185">Reference proteome</keyword>
<dbReference type="EMBL" id="CP090958">
    <property type="protein sequence ID" value="WGW12806.1"/>
    <property type="molecule type" value="Genomic_DNA"/>
</dbReference>
<dbReference type="Proteomes" id="UP001209083">
    <property type="component" value="Chromosome"/>
</dbReference>
<proteinExistence type="inferred from homology"/>
<dbReference type="Gene3D" id="3.40.640.10">
    <property type="entry name" value="Type I PLP-dependent aspartate aminotransferase-like (Major domain)"/>
    <property type="match status" value="1"/>
</dbReference>
<dbReference type="InterPro" id="IPR004839">
    <property type="entry name" value="Aminotransferase_I/II_large"/>
</dbReference>
<accession>A0ABY8QX61</accession>
<dbReference type="SMART" id="SM00345">
    <property type="entry name" value="HTH_GNTR"/>
    <property type="match status" value="1"/>
</dbReference>
<evidence type="ECO:0000313" key="9">
    <source>
        <dbReference type="Proteomes" id="UP001209083"/>
    </source>
</evidence>
<dbReference type="Gene3D" id="1.10.10.10">
    <property type="entry name" value="Winged helix-like DNA-binding domain superfamily/Winged helix DNA-binding domain"/>
    <property type="match status" value="1"/>
</dbReference>
<dbReference type="InterPro" id="IPR000524">
    <property type="entry name" value="Tscrpt_reg_HTH_GntR"/>
</dbReference>
<feature type="region of interest" description="Disordered" evidence="6">
    <location>
        <begin position="122"/>
        <end position="144"/>
    </location>
</feature>
<dbReference type="Pfam" id="PF00392">
    <property type="entry name" value="GntR"/>
    <property type="match status" value="1"/>
</dbReference>
<dbReference type="CDD" id="cd07377">
    <property type="entry name" value="WHTH_GntR"/>
    <property type="match status" value="1"/>
</dbReference>
<evidence type="ECO:0000256" key="3">
    <source>
        <dbReference type="ARBA" id="ARBA00023015"/>
    </source>
</evidence>
<keyword evidence="3" id="KW-0805">Transcription regulation</keyword>
<evidence type="ECO:0000256" key="6">
    <source>
        <dbReference type="SAM" id="MobiDB-lite"/>
    </source>
</evidence>
<dbReference type="SUPFAM" id="SSF46785">
    <property type="entry name" value="Winged helix' DNA-binding domain"/>
    <property type="match status" value="1"/>
</dbReference>
<dbReference type="InterPro" id="IPR036388">
    <property type="entry name" value="WH-like_DNA-bd_sf"/>
</dbReference>
<comment type="similarity">
    <text evidence="1">In the C-terminal section; belongs to the class-I pyridoxal-phosphate-dependent aminotransferase family.</text>
</comment>
<evidence type="ECO:0000313" key="8">
    <source>
        <dbReference type="EMBL" id="WGW12806.1"/>
    </source>
</evidence>
<keyword evidence="2" id="KW-0663">Pyridoxal phosphate</keyword>
<dbReference type="InterPro" id="IPR051446">
    <property type="entry name" value="HTH_trans_reg/aminotransferase"/>
</dbReference>
<feature type="domain" description="HTH gntR-type" evidence="7">
    <location>
        <begin position="19"/>
        <end position="87"/>
    </location>
</feature>